<feature type="domain" description="Conserved hypothetical protein CHP02391" evidence="2">
    <location>
        <begin position="20"/>
        <end position="112"/>
    </location>
</feature>
<accession>A0ABU7FNJ7</accession>
<proteinExistence type="predicted"/>
<dbReference type="Pfam" id="PF09509">
    <property type="entry name" value="Hypoth_Ymh"/>
    <property type="match status" value="1"/>
</dbReference>
<sequence>MGERTFPRGSYRSSPQGQRRDRTESAADLSETKLFQSAFSQTPPKAGEPRLRLMDDDGWDTFRSIHRGAMAFAEGCCAGIRNSNSHEDGLPELPEHEALEQPAAFSVLARWVDTASVETA</sequence>
<gene>
    <name evidence="3" type="ORF">VXC91_27005</name>
</gene>
<feature type="region of interest" description="Disordered" evidence="1">
    <location>
        <begin position="1"/>
        <end position="27"/>
    </location>
</feature>
<evidence type="ECO:0000256" key="1">
    <source>
        <dbReference type="SAM" id="MobiDB-lite"/>
    </source>
</evidence>
<evidence type="ECO:0000313" key="4">
    <source>
        <dbReference type="Proteomes" id="UP001333996"/>
    </source>
</evidence>
<dbReference type="InterPro" id="IPR012654">
    <property type="entry name" value="CHP02391"/>
</dbReference>
<evidence type="ECO:0000259" key="2">
    <source>
        <dbReference type="Pfam" id="PF09509"/>
    </source>
</evidence>
<organism evidence="3 4">
    <name type="scientific">Streptomyces chiangmaiensis</name>
    <dbReference type="NCBI Taxonomy" id="766497"/>
    <lineage>
        <taxon>Bacteria</taxon>
        <taxon>Bacillati</taxon>
        <taxon>Actinomycetota</taxon>
        <taxon>Actinomycetes</taxon>
        <taxon>Kitasatosporales</taxon>
        <taxon>Streptomycetaceae</taxon>
        <taxon>Streptomyces</taxon>
    </lineage>
</organism>
<protein>
    <submittedName>
        <fullName evidence="3">TIGR02391 family protein</fullName>
    </submittedName>
</protein>
<dbReference type="RefSeq" id="WP_329509939.1">
    <property type="nucleotide sequence ID" value="NZ_BAAAYZ010000132.1"/>
</dbReference>
<dbReference type="Proteomes" id="UP001333996">
    <property type="component" value="Unassembled WGS sequence"/>
</dbReference>
<comment type="caution">
    <text evidence="3">The sequence shown here is derived from an EMBL/GenBank/DDBJ whole genome shotgun (WGS) entry which is preliminary data.</text>
</comment>
<reference evidence="3" key="1">
    <citation type="submission" date="2024-01" db="EMBL/GenBank/DDBJ databases">
        <title>First draft genome sequence data of TA4-1, the type strain of Gram-positive actinobacterium Streptomyces chiangmaiensis.</title>
        <authorList>
            <person name="Yasawong M."/>
            <person name="Nantapong N."/>
        </authorList>
    </citation>
    <scope>NUCLEOTIDE SEQUENCE</scope>
    <source>
        <strain evidence="3">TA4-1</strain>
    </source>
</reference>
<dbReference type="EMBL" id="JAYWVC010000112">
    <property type="protein sequence ID" value="MED7825529.1"/>
    <property type="molecule type" value="Genomic_DNA"/>
</dbReference>
<evidence type="ECO:0000313" key="3">
    <source>
        <dbReference type="EMBL" id="MED7825529.1"/>
    </source>
</evidence>
<keyword evidence="4" id="KW-1185">Reference proteome</keyword>
<name>A0ABU7FNJ7_9ACTN</name>